<dbReference type="InterPro" id="IPR035919">
    <property type="entry name" value="EAL_sf"/>
</dbReference>
<dbReference type="Pfam" id="PF00990">
    <property type="entry name" value="GGDEF"/>
    <property type="match status" value="1"/>
</dbReference>
<dbReference type="Gene3D" id="3.20.20.450">
    <property type="entry name" value="EAL domain"/>
    <property type="match status" value="1"/>
</dbReference>
<proteinExistence type="predicted"/>
<dbReference type="Pfam" id="PF00563">
    <property type="entry name" value="EAL"/>
    <property type="match status" value="1"/>
</dbReference>
<comment type="caution">
    <text evidence="1">The sequence shown here is derived from an EMBL/GenBank/DDBJ whole genome shotgun (WGS) entry which is preliminary data.</text>
</comment>
<dbReference type="PANTHER" id="PTHR44757">
    <property type="entry name" value="DIGUANYLATE CYCLASE DGCP"/>
    <property type="match status" value="1"/>
</dbReference>
<dbReference type="RefSeq" id="WP_129014446.1">
    <property type="nucleotide sequence ID" value="NZ_CBCSEI010000021.1"/>
</dbReference>
<evidence type="ECO:0000313" key="2">
    <source>
        <dbReference type="Proteomes" id="UP000290378"/>
    </source>
</evidence>
<dbReference type="InterPro" id="IPR000160">
    <property type="entry name" value="GGDEF_dom"/>
</dbReference>
<dbReference type="SMART" id="SM00267">
    <property type="entry name" value="GGDEF"/>
    <property type="match status" value="1"/>
</dbReference>
<name>A0A6M8N7H8_9BACT</name>
<gene>
    <name evidence="1" type="ORF">CP963_12205</name>
</gene>
<dbReference type="PROSITE" id="PS50883">
    <property type="entry name" value="EAL"/>
    <property type="match status" value="1"/>
</dbReference>
<dbReference type="InterPro" id="IPR043128">
    <property type="entry name" value="Rev_trsase/Diguanyl_cyclase"/>
</dbReference>
<dbReference type="AlphaFoldDB" id="A0A6M8N7H8"/>
<dbReference type="InterPro" id="IPR001633">
    <property type="entry name" value="EAL_dom"/>
</dbReference>
<dbReference type="EMBL" id="NXII01000024">
    <property type="protein sequence ID" value="RXI37634.1"/>
    <property type="molecule type" value="Genomic_DNA"/>
</dbReference>
<dbReference type="InterPro" id="IPR029787">
    <property type="entry name" value="Nucleotide_cyclase"/>
</dbReference>
<evidence type="ECO:0000313" key="1">
    <source>
        <dbReference type="EMBL" id="RXI37634.1"/>
    </source>
</evidence>
<dbReference type="SMART" id="SM00052">
    <property type="entry name" value="EAL"/>
    <property type="match status" value="1"/>
</dbReference>
<sequence>MIYDIQKFILFFISLILIIFYTIFGYYFFKQEEEISNVILKSIENNLKETSYKLSKSIEERNDILTYKSLLDRISSHEDFIQAILVFDNDKLLLTTDPKIKTINRDFKNYNLNSSYEKLMNQKYIEEEITFYEGKNLRKLLLVFVFEKEEIYTHFVKNKLDFIIYFGLFPILTLLFLVIILRIYLTKPLELLRQYAYYNNIVPKAFKIKELEAIRHSMVDSFTRLEAEKKELYLMARTDSLSGLANRNSLNEYLERLIPTMQRNEKEFAFLFLDIDHFKTVNDSLGHNIGDELLKNISSIIRKTLRPSDFIARVGGDEFVIIIQEYKSYIELSNIIQRIQDHLSQTWLIQTHPINIGCSIGIAFFPKDGEDIVSLMKNADIAMYEAKKLGRNQYHFFTEELNEAVQKVITLDKHMRQALIDNEYMLYYQPKVDLSNGKILGVEALIRWKNKDNGFISPNEFIPLAEENGFIKELGIWIVDEALNQYVKWRNLGIDISIAINISAKQFLDKDFEIKFIEKLEEKEINPSKINLEITEYILMDKSDYVQDILKILHNYGIKISLDDFGTGYSSLSYLKKFPIDYLKIDKAFLDDYESSSGKIFLETIVKMGQMLKMKVIAEGVEKQEQIDYLKSISCNEYQGYYFSKPLSSKDFEALYFNTLKDE</sequence>
<dbReference type="InterPro" id="IPR052155">
    <property type="entry name" value="Biofilm_reg_signaling"/>
</dbReference>
<keyword evidence="2" id="KW-1185">Reference proteome</keyword>
<dbReference type="Gene3D" id="3.30.70.270">
    <property type="match status" value="1"/>
</dbReference>
<dbReference type="CDD" id="cd01948">
    <property type="entry name" value="EAL"/>
    <property type="match status" value="1"/>
</dbReference>
<dbReference type="PROSITE" id="PS50887">
    <property type="entry name" value="GGDEF"/>
    <property type="match status" value="1"/>
</dbReference>
<dbReference type="SUPFAM" id="SSF55073">
    <property type="entry name" value="Nucleotide cyclase"/>
    <property type="match status" value="1"/>
</dbReference>
<protein>
    <submittedName>
        <fullName evidence="1">Uncharacterized protein</fullName>
    </submittedName>
</protein>
<dbReference type="PANTHER" id="PTHR44757:SF2">
    <property type="entry name" value="BIOFILM ARCHITECTURE MAINTENANCE PROTEIN MBAA"/>
    <property type="match status" value="1"/>
</dbReference>
<dbReference type="NCBIfam" id="TIGR00254">
    <property type="entry name" value="GGDEF"/>
    <property type="match status" value="1"/>
</dbReference>
<reference evidence="1 2" key="1">
    <citation type="submission" date="2017-09" db="EMBL/GenBank/DDBJ databases">
        <title>Genomics of the genus Arcobacter.</title>
        <authorList>
            <person name="Perez-Cataluna A."/>
            <person name="Figueras M.J."/>
            <person name="Salas-Masso N."/>
        </authorList>
    </citation>
    <scope>NUCLEOTIDE SEQUENCE [LARGE SCALE GENOMIC DNA]</scope>
    <source>
        <strain evidence="1 2">CECT 7834</strain>
    </source>
</reference>
<dbReference type="CDD" id="cd01949">
    <property type="entry name" value="GGDEF"/>
    <property type="match status" value="1"/>
</dbReference>
<dbReference type="FunFam" id="3.30.70.270:FF:000001">
    <property type="entry name" value="Diguanylate cyclase domain protein"/>
    <property type="match status" value="1"/>
</dbReference>
<dbReference type="SUPFAM" id="SSF141868">
    <property type="entry name" value="EAL domain-like"/>
    <property type="match status" value="1"/>
</dbReference>
<dbReference type="Proteomes" id="UP000290378">
    <property type="component" value="Unassembled WGS sequence"/>
</dbReference>
<organism evidence="1 2">
    <name type="scientific">Arcobacter cloacae</name>
    <dbReference type="NCBI Taxonomy" id="1054034"/>
    <lineage>
        <taxon>Bacteria</taxon>
        <taxon>Pseudomonadati</taxon>
        <taxon>Campylobacterota</taxon>
        <taxon>Epsilonproteobacteria</taxon>
        <taxon>Campylobacterales</taxon>
        <taxon>Arcobacteraceae</taxon>
        <taxon>Arcobacter</taxon>
    </lineage>
</organism>
<dbReference type="GO" id="GO:0003824">
    <property type="term" value="F:catalytic activity"/>
    <property type="evidence" value="ECO:0007669"/>
    <property type="project" value="UniProtKB-ARBA"/>
</dbReference>
<accession>A0A6M8N7H8</accession>